<gene>
    <name evidence="2" type="ORF">ACFSKK_21765</name>
</gene>
<proteinExistence type="predicted"/>
<dbReference type="Proteomes" id="UP001597318">
    <property type="component" value="Unassembled WGS sequence"/>
</dbReference>
<comment type="caution">
    <text evidence="2">The sequence shown here is derived from an EMBL/GenBank/DDBJ whole genome shotgun (WGS) entry which is preliminary data.</text>
</comment>
<reference evidence="3" key="1">
    <citation type="journal article" date="2019" name="Int. J. Syst. Evol. Microbiol.">
        <title>The Global Catalogue of Microorganisms (GCM) 10K type strain sequencing project: providing services to taxonomists for standard genome sequencing and annotation.</title>
        <authorList>
            <consortium name="The Broad Institute Genomics Platform"/>
            <consortium name="The Broad Institute Genome Sequencing Center for Infectious Disease"/>
            <person name="Wu L."/>
            <person name="Ma J."/>
        </authorList>
    </citation>
    <scope>NUCLEOTIDE SEQUENCE [LARGE SCALE GENOMIC DNA]</scope>
    <source>
        <strain evidence="3">CGMCC 1.15474</strain>
    </source>
</reference>
<evidence type="ECO:0000313" key="2">
    <source>
        <dbReference type="EMBL" id="MFD2216307.1"/>
    </source>
</evidence>
<dbReference type="RefSeq" id="WP_281730380.1">
    <property type="nucleotide sequence ID" value="NZ_CP095550.1"/>
</dbReference>
<evidence type="ECO:0000256" key="1">
    <source>
        <dbReference type="SAM" id="MobiDB-lite"/>
    </source>
</evidence>
<sequence>MQVRKSEEMVFIQEMKTNASAKIRRNGLHTGDEDQSKVKNQKK</sequence>
<organism evidence="2 3">
    <name type="scientific">Metabacillus endolithicus</name>
    <dbReference type="NCBI Taxonomy" id="1535204"/>
    <lineage>
        <taxon>Bacteria</taxon>
        <taxon>Bacillati</taxon>
        <taxon>Bacillota</taxon>
        <taxon>Bacilli</taxon>
        <taxon>Bacillales</taxon>
        <taxon>Bacillaceae</taxon>
        <taxon>Metabacillus</taxon>
    </lineage>
</organism>
<name>A0ABW5C1J7_9BACI</name>
<keyword evidence="3" id="KW-1185">Reference proteome</keyword>
<protein>
    <submittedName>
        <fullName evidence="2">Uncharacterized protein</fullName>
    </submittedName>
</protein>
<accession>A0ABW5C1J7</accession>
<feature type="region of interest" description="Disordered" evidence="1">
    <location>
        <begin position="18"/>
        <end position="43"/>
    </location>
</feature>
<evidence type="ECO:0000313" key="3">
    <source>
        <dbReference type="Proteomes" id="UP001597318"/>
    </source>
</evidence>
<dbReference type="EMBL" id="JBHUIK010000006">
    <property type="protein sequence ID" value="MFD2216307.1"/>
    <property type="molecule type" value="Genomic_DNA"/>
</dbReference>